<reference evidence="2 3" key="1">
    <citation type="submission" date="2018-05" db="EMBL/GenBank/DDBJ databases">
        <title>Genomic Encyclopedia of Type Strains, Phase IV (KMG-IV): sequencing the most valuable type-strain genomes for metagenomic binning, comparative biology and taxonomic classification.</title>
        <authorList>
            <person name="Goeker M."/>
        </authorList>
    </citation>
    <scope>NUCLEOTIDE SEQUENCE [LARGE SCALE GENOMIC DNA]</scope>
    <source>
        <strain evidence="2 3">DSM 16097</strain>
    </source>
</reference>
<comment type="caution">
    <text evidence="2">The sequence shown here is derived from an EMBL/GenBank/DDBJ whole genome shotgun (WGS) entry which is preliminary data.</text>
</comment>
<dbReference type="RefSeq" id="WP_109667133.1">
    <property type="nucleotide sequence ID" value="NZ_QGGW01000003.1"/>
</dbReference>
<dbReference type="NCBIfam" id="TIGR02019">
    <property type="entry name" value="BchJ"/>
    <property type="match status" value="1"/>
</dbReference>
<dbReference type="GO" id="GO:0015979">
    <property type="term" value="P:photosynthesis"/>
    <property type="evidence" value="ECO:0007669"/>
    <property type="project" value="InterPro"/>
</dbReference>
<name>A0A316GK18_9RHOB</name>
<dbReference type="Pfam" id="PF02830">
    <property type="entry name" value="V4R"/>
    <property type="match status" value="1"/>
</dbReference>
<sequence>MGEAAARIGPNAILQFVPVLEAARGPEETAHLLAMAGIITLPDPAKGLIEEGPAARLHRAVRQALPHDAARLARAAGLGTGDYILAHRIPRPAQAVLKRLPARLSVPILSKAIAKHAWTFCGSGAFRLVANWPPVFEIADNPVVRGEVSDVPLCHWHAAVFERLFTAICGPRWRAVETQCCAQGSIACRFELHRLP</sequence>
<feature type="domain" description="4-vinyl reductase 4VR" evidence="1">
    <location>
        <begin position="133"/>
        <end position="194"/>
    </location>
</feature>
<dbReference type="SMART" id="SM00989">
    <property type="entry name" value="V4R"/>
    <property type="match status" value="1"/>
</dbReference>
<dbReference type="Gene3D" id="3.30.1380.20">
    <property type="entry name" value="Trafficking protein particle complex subunit 3"/>
    <property type="match status" value="1"/>
</dbReference>
<protein>
    <submittedName>
        <fullName evidence="2">Divinyl protochlorophyllide a 8-vinyl-reductase</fullName>
    </submittedName>
</protein>
<proteinExistence type="predicted"/>
<evidence type="ECO:0000313" key="2">
    <source>
        <dbReference type="EMBL" id="PWK60966.1"/>
    </source>
</evidence>
<dbReference type="SUPFAM" id="SSF111126">
    <property type="entry name" value="Ligand-binding domain in the NO signalling and Golgi transport"/>
    <property type="match status" value="1"/>
</dbReference>
<dbReference type="InterPro" id="IPR004096">
    <property type="entry name" value="V4R"/>
</dbReference>
<evidence type="ECO:0000259" key="1">
    <source>
        <dbReference type="SMART" id="SM00989"/>
    </source>
</evidence>
<dbReference type="GO" id="GO:0030494">
    <property type="term" value="P:bacteriochlorophyll biosynthetic process"/>
    <property type="evidence" value="ECO:0007669"/>
    <property type="project" value="InterPro"/>
</dbReference>
<accession>A0A316GK18</accession>
<dbReference type="EMBL" id="QGGW01000003">
    <property type="protein sequence ID" value="PWK60966.1"/>
    <property type="molecule type" value="Genomic_DNA"/>
</dbReference>
<dbReference type="OrthoDB" id="2080515at2"/>
<dbReference type="AlphaFoldDB" id="A0A316GK18"/>
<dbReference type="Proteomes" id="UP000245708">
    <property type="component" value="Unassembled WGS sequence"/>
</dbReference>
<dbReference type="InterPro" id="IPR024096">
    <property type="entry name" value="NO_sig/Golgi_transp_ligand-bd"/>
</dbReference>
<gene>
    <name evidence="2" type="ORF">C7455_103166</name>
</gene>
<evidence type="ECO:0000313" key="3">
    <source>
        <dbReference type="Proteomes" id="UP000245708"/>
    </source>
</evidence>
<keyword evidence="3" id="KW-1185">Reference proteome</keyword>
<organism evidence="2 3">
    <name type="scientific">Roseicyclus mahoneyensis</name>
    <dbReference type="NCBI Taxonomy" id="164332"/>
    <lineage>
        <taxon>Bacteria</taxon>
        <taxon>Pseudomonadati</taxon>
        <taxon>Pseudomonadota</taxon>
        <taxon>Alphaproteobacteria</taxon>
        <taxon>Rhodobacterales</taxon>
        <taxon>Roseobacteraceae</taxon>
        <taxon>Roseicyclus</taxon>
    </lineage>
</organism>
<dbReference type="InterPro" id="IPR010249">
    <property type="entry name" value="BchJ"/>
</dbReference>